<dbReference type="InterPro" id="IPR010978">
    <property type="entry name" value="tRNA-bd_arm"/>
</dbReference>
<dbReference type="HAMAP" id="MF_00281">
    <property type="entry name" value="Phe_tRNA_synth_alpha1"/>
    <property type="match status" value="1"/>
</dbReference>
<evidence type="ECO:0000256" key="2">
    <source>
        <dbReference type="ARBA" id="ARBA00010207"/>
    </source>
</evidence>
<dbReference type="SUPFAM" id="SSF55681">
    <property type="entry name" value="Class II aaRS and biotin synthetases"/>
    <property type="match status" value="1"/>
</dbReference>
<comment type="subcellular location">
    <subcellularLocation>
        <location evidence="1 13">Cytoplasm</location>
    </subcellularLocation>
</comment>
<dbReference type="EMBL" id="PHAI01000001">
    <property type="protein sequence ID" value="PKM91600.1"/>
    <property type="molecule type" value="Genomic_DNA"/>
</dbReference>
<protein>
    <recommendedName>
        <fullName evidence="13">Phenylalanine--tRNA ligase alpha subunit</fullName>
        <ecNumber evidence="13">6.1.1.20</ecNumber>
    </recommendedName>
    <alternativeName>
        <fullName evidence="13">Phenylalanyl-tRNA synthetase alpha subunit</fullName>
        <shortName evidence="13">PheRS</shortName>
    </alternativeName>
</protein>
<sequence>MKEKLLKLKEEIISKLAEVKDSKNLKDLEEKYFSRKSEFNDILKNIKDLNDDLKKEFGQLANNVKLELFKSLSEIKSKIENKENPKGDVDPTLPADKAEFGHLHPITQIRNEIESLFSSMGFMVLDGPELESDYYNFTALNFAPHHPAREMQDTFFVDIKNKDNQYDMVMRTHTSPVQIRAMKKYGAPLSAIMPGRCFRNEATDARHEHTFYQVEGIMIGENISFAHLKGVLELVGKKLYGKNTKLRMRPKYYPFVEPGSNGEYTCFLCAGKGCRVCKHTGWLEILGCGMIHPEVLKNGGIDSEKYSGFAFGFGLDRLVMLKYNIDDTRLFNSGDLRFLKQF</sequence>
<dbReference type="NCBIfam" id="TIGR00468">
    <property type="entry name" value="pheS"/>
    <property type="match status" value="1"/>
</dbReference>
<evidence type="ECO:0000256" key="12">
    <source>
        <dbReference type="ARBA" id="ARBA00049255"/>
    </source>
</evidence>
<evidence type="ECO:0000313" key="16">
    <source>
        <dbReference type="EMBL" id="PKM91600.1"/>
    </source>
</evidence>
<dbReference type="InterPro" id="IPR022911">
    <property type="entry name" value="Phe_tRNA_ligase_alpha1_bac"/>
</dbReference>
<dbReference type="EC" id="6.1.1.20" evidence="13"/>
<evidence type="ECO:0000256" key="14">
    <source>
        <dbReference type="SAM" id="Coils"/>
    </source>
</evidence>
<dbReference type="PANTHER" id="PTHR11538:SF41">
    <property type="entry name" value="PHENYLALANINE--TRNA LIGASE, MITOCHONDRIAL"/>
    <property type="match status" value="1"/>
</dbReference>
<feature type="domain" description="Aminoacyl-transfer RNA synthetases class-II family profile" evidence="15">
    <location>
        <begin position="107"/>
        <end position="321"/>
    </location>
</feature>
<keyword evidence="5 13" id="KW-0436">Ligase</keyword>
<organism evidence="16 17">
    <name type="scientific">Candidatus Falkowbacteria bacterium HGW-Falkowbacteria-1</name>
    <dbReference type="NCBI Taxonomy" id="2013768"/>
    <lineage>
        <taxon>Bacteria</taxon>
        <taxon>Candidatus Falkowiibacteriota</taxon>
    </lineage>
</organism>
<dbReference type="InterPro" id="IPR045864">
    <property type="entry name" value="aa-tRNA-synth_II/BPL/LPL"/>
</dbReference>
<proteinExistence type="inferred from homology"/>
<evidence type="ECO:0000256" key="13">
    <source>
        <dbReference type="HAMAP-Rule" id="MF_00281"/>
    </source>
</evidence>
<evidence type="ECO:0000256" key="6">
    <source>
        <dbReference type="ARBA" id="ARBA00022723"/>
    </source>
</evidence>
<keyword evidence="7 13" id="KW-0547">Nucleotide-binding</keyword>
<evidence type="ECO:0000256" key="11">
    <source>
        <dbReference type="ARBA" id="ARBA00023146"/>
    </source>
</evidence>
<evidence type="ECO:0000256" key="8">
    <source>
        <dbReference type="ARBA" id="ARBA00022840"/>
    </source>
</evidence>
<keyword evidence="6 13" id="KW-0479">Metal-binding</keyword>
<evidence type="ECO:0000256" key="1">
    <source>
        <dbReference type="ARBA" id="ARBA00004496"/>
    </source>
</evidence>
<dbReference type="GO" id="GO:0000049">
    <property type="term" value="F:tRNA binding"/>
    <property type="evidence" value="ECO:0007669"/>
    <property type="project" value="InterPro"/>
</dbReference>
<dbReference type="Pfam" id="PF02912">
    <property type="entry name" value="Phe_tRNA-synt_N"/>
    <property type="match status" value="1"/>
</dbReference>
<comment type="similarity">
    <text evidence="2 13">Belongs to the class-II aminoacyl-tRNA synthetase family. Phe-tRNA synthetase alpha subunit type 1 subfamily.</text>
</comment>
<dbReference type="Pfam" id="PF01409">
    <property type="entry name" value="tRNA-synt_2d"/>
    <property type="match status" value="1"/>
</dbReference>
<evidence type="ECO:0000256" key="10">
    <source>
        <dbReference type="ARBA" id="ARBA00022917"/>
    </source>
</evidence>
<evidence type="ECO:0000256" key="9">
    <source>
        <dbReference type="ARBA" id="ARBA00022842"/>
    </source>
</evidence>
<keyword evidence="4 13" id="KW-0963">Cytoplasm</keyword>
<gene>
    <name evidence="13" type="primary">pheS</name>
    <name evidence="16" type="ORF">CVU82_00080</name>
</gene>
<dbReference type="InterPro" id="IPR004188">
    <property type="entry name" value="Phe-tRNA_ligase_II_N"/>
</dbReference>
<evidence type="ECO:0000256" key="3">
    <source>
        <dbReference type="ARBA" id="ARBA00011209"/>
    </source>
</evidence>
<dbReference type="GO" id="GO:0000287">
    <property type="term" value="F:magnesium ion binding"/>
    <property type="evidence" value="ECO:0007669"/>
    <property type="project" value="UniProtKB-UniRule"/>
</dbReference>
<accession>A0A2N2EA47</accession>
<comment type="subunit">
    <text evidence="3 13">Tetramer of two alpha and two beta subunits.</text>
</comment>
<evidence type="ECO:0000256" key="7">
    <source>
        <dbReference type="ARBA" id="ARBA00022741"/>
    </source>
</evidence>
<dbReference type="GO" id="GO:0005524">
    <property type="term" value="F:ATP binding"/>
    <property type="evidence" value="ECO:0007669"/>
    <property type="project" value="UniProtKB-UniRule"/>
</dbReference>
<dbReference type="FunFam" id="3.30.930.10:FF:000089">
    <property type="entry name" value="Phenylalanine--tRNA ligase alpha subunit"/>
    <property type="match status" value="1"/>
</dbReference>
<evidence type="ECO:0000256" key="4">
    <source>
        <dbReference type="ARBA" id="ARBA00022490"/>
    </source>
</evidence>
<evidence type="ECO:0000259" key="15">
    <source>
        <dbReference type="PROSITE" id="PS50862"/>
    </source>
</evidence>
<dbReference type="CDD" id="cd00496">
    <property type="entry name" value="PheRS_alpha_core"/>
    <property type="match status" value="1"/>
</dbReference>
<dbReference type="InterPro" id="IPR002319">
    <property type="entry name" value="Phenylalanyl-tRNA_Synthase"/>
</dbReference>
<dbReference type="InterPro" id="IPR004529">
    <property type="entry name" value="Phe-tRNA-synth_IIc_asu"/>
</dbReference>
<name>A0A2N2EA47_9BACT</name>
<dbReference type="PROSITE" id="PS50862">
    <property type="entry name" value="AA_TRNA_LIGASE_II"/>
    <property type="match status" value="1"/>
</dbReference>
<dbReference type="Proteomes" id="UP000233517">
    <property type="component" value="Unassembled WGS sequence"/>
</dbReference>
<feature type="binding site" evidence="13">
    <location>
        <position position="257"/>
    </location>
    <ligand>
        <name>Mg(2+)</name>
        <dbReference type="ChEBI" id="CHEBI:18420"/>
        <note>shared with beta subunit</note>
    </ligand>
</feature>
<dbReference type="GO" id="GO:0006432">
    <property type="term" value="P:phenylalanyl-tRNA aminoacylation"/>
    <property type="evidence" value="ECO:0007669"/>
    <property type="project" value="UniProtKB-UniRule"/>
</dbReference>
<keyword evidence="10 13" id="KW-0648">Protein biosynthesis</keyword>
<dbReference type="GO" id="GO:0005737">
    <property type="term" value="C:cytoplasm"/>
    <property type="evidence" value="ECO:0007669"/>
    <property type="project" value="UniProtKB-SubCell"/>
</dbReference>
<keyword evidence="9 13" id="KW-0460">Magnesium</keyword>
<feature type="coiled-coil region" evidence="14">
    <location>
        <begin position="36"/>
        <end position="63"/>
    </location>
</feature>
<dbReference type="PANTHER" id="PTHR11538">
    <property type="entry name" value="PHENYLALANYL-TRNA SYNTHETASE"/>
    <property type="match status" value="1"/>
</dbReference>
<dbReference type="AlphaFoldDB" id="A0A2N2EA47"/>
<dbReference type="SUPFAM" id="SSF46589">
    <property type="entry name" value="tRNA-binding arm"/>
    <property type="match status" value="1"/>
</dbReference>
<dbReference type="GO" id="GO:0004826">
    <property type="term" value="F:phenylalanine-tRNA ligase activity"/>
    <property type="evidence" value="ECO:0007669"/>
    <property type="project" value="UniProtKB-UniRule"/>
</dbReference>
<keyword evidence="14" id="KW-0175">Coiled coil</keyword>
<evidence type="ECO:0000313" key="17">
    <source>
        <dbReference type="Proteomes" id="UP000233517"/>
    </source>
</evidence>
<comment type="cofactor">
    <cofactor evidence="13">
        <name>Mg(2+)</name>
        <dbReference type="ChEBI" id="CHEBI:18420"/>
    </cofactor>
    <text evidence="13">Binds 2 magnesium ions per tetramer.</text>
</comment>
<dbReference type="Gene3D" id="3.30.930.10">
    <property type="entry name" value="Bira Bifunctional Protein, Domain 2"/>
    <property type="match status" value="1"/>
</dbReference>
<keyword evidence="8 13" id="KW-0067">ATP-binding</keyword>
<dbReference type="InterPro" id="IPR006195">
    <property type="entry name" value="aa-tRNA-synth_II"/>
</dbReference>
<evidence type="ECO:0000256" key="5">
    <source>
        <dbReference type="ARBA" id="ARBA00022598"/>
    </source>
</evidence>
<comment type="caution">
    <text evidence="16">The sequence shown here is derived from an EMBL/GenBank/DDBJ whole genome shotgun (WGS) entry which is preliminary data.</text>
</comment>
<comment type="catalytic activity">
    <reaction evidence="12 13">
        <text>tRNA(Phe) + L-phenylalanine + ATP = L-phenylalanyl-tRNA(Phe) + AMP + diphosphate + H(+)</text>
        <dbReference type="Rhea" id="RHEA:19413"/>
        <dbReference type="Rhea" id="RHEA-COMP:9668"/>
        <dbReference type="Rhea" id="RHEA-COMP:9699"/>
        <dbReference type="ChEBI" id="CHEBI:15378"/>
        <dbReference type="ChEBI" id="CHEBI:30616"/>
        <dbReference type="ChEBI" id="CHEBI:33019"/>
        <dbReference type="ChEBI" id="CHEBI:58095"/>
        <dbReference type="ChEBI" id="CHEBI:78442"/>
        <dbReference type="ChEBI" id="CHEBI:78531"/>
        <dbReference type="ChEBI" id="CHEBI:456215"/>
        <dbReference type="EC" id="6.1.1.20"/>
    </reaction>
</comment>
<reference evidence="16 17" key="1">
    <citation type="journal article" date="2017" name="ISME J.">
        <title>Potential for microbial H2 and metal transformations associated with novel bacteria and archaea in deep terrestrial subsurface sediments.</title>
        <authorList>
            <person name="Hernsdorf A.W."/>
            <person name="Amano Y."/>
            <person name="Miyakawa K."/>
            <person name="Ise K."/>
            <person name="Suzuki Y."/>
            <person name="Anantharaman K."/>
            <person name="Probst A."/>
            <person name="Burstein D."/>
            <person name="Thomas B.C."/>
            <person name="Banfield J.F."/>
        </authorList>
    </citation>
    <scope>NUCLEOTIDE SEQUENCE [LARGE SCALE GENOMIC DNA]</scope>
    <source>
        <strain evidence="16">HGW-Falkowbacteria-1</strain>
    </source>
</reference>
<keyword evidence="11 13" id="KW-0030">Aminoacyl-tRNA synthetase</keyword>